<dbReference type="PANTHER" id="PTHR43525">
    <property type="entry name" value="PROTEIN MALY"/>
    <property type="match status" value="1"/>
</dbReference>
<dbReference type="InterPro" id="IPR015424">
    <property type="entry name" value="PyrdxlP-dep_Trfase"/>
</dbReference>
<reference evidence="7 8" key="1">
    <citation type="submission" date="2019-01" db="EMBL/GenBank/DDBJ databases">
        <title>PMF-metabolizing Aryl O-demethylase.</title>
        <authorList>
            <person name="Kim M."/>
        </authorList>
    </citation>
    <scope>NUCLEOTIDE SEQUENCE [LARGE SCALE GENOMIC DNA]</scope>
    <source>
        <strain evidence="7 8">PMF1</strain>
    </source>
</reference>
<comment type="similarity">
    <text evidence="5">Belongs to the class-II pyridoxal-phosphate-dependent aminotransferase family. MalY/PatB cystathionine beta-lyase subfamily.</text>
</comment>
<dbReference type="SUPFAM" id="SSF53383">
    <property type="entry name" value="PLP-dependent transferases"/>
    <property type="match status" value="1"/>
</dbReference>
<keyword evidence="4 7" id="KW-0456">Lyase</keyword>
<dbReference type="Pfam" id="PF00155">
    <property type="entry name" value="Aminotran_1_2"/>
    <property type="match status" value="1"/>
</dbReference>
<evidence type="ECO:0000256" key="4">
    <source>
        <dbReference type="ARBA" id="ARBA00023239"/>
    </source>
</evidence>
<dbReference type="AlphaFoldDB" id="A0A4P6LWC4"/>
<dbReference type="GO" id="GO:0047804">
    <property type="term" value="F:cysteine-S-conjugate beta-lyase activity"/>
    <property type="evidence" value="ECO:0007669"/>
    <property type="project" value="UniProtKB-EC"/>
</dbReference>
<dbReference type="InterPro" id="IPR015421">
    <property type="entry name" value="PyrdxlP-dep_Trfase_major"/>
</dbReference>
<keyword evidence="3" id="KW-0663">Pyridoxal phosphate</keyword>
<dbReference type="PANTHER" id="PTHR43525:SF1">
    <property type="entry name" value="PROTEIN MALY"/>
    <property type="match status" value="1"/>
</dbReference>
<name>A0A4P6LWC4_9FIRM</name>
<sequence>MPEYNFDEYIDRTGSNSIKHAFKKEYHVPEDVIPLWVADMDFRSPKEVCDVIAEAGKFGIFGYAGVHDDYFEAIHAWMLKRHGWDVKEEWMVRIPGVVCAIATAVRALTKEGDGVMIMQPVYHPFKNVLVANNRKVVKHCLKTGEDGRFHIDFQEMERQIAEEDVKMLVLCTPHNPGGRIWDKEELEKIADICLRHQVYVVADEIHHDFILPGHTFTEWASVSEEMNQHSLICTAPSKTFNIAGLGLSNIFIPNEEIRKAFEKEISRASIEAGNVIALDACKAAYTYGENWLNELLEYLEGNVALVRSFLKENLPQIKLMEPDGTYLIWLDFSALGMDSDVLDEFLIHKAKVWLNKGSMFGDGGERCFRMNLGSPRHVILKALEQIKEAVDTLDIK</sequence>
<protein>
    <recommendedName>
        <fullName evidence="2">cysteine-S-conjugate beta-lyase</fullName>
        <ecNumber evidence="2">4.4.1.13</ecNumber>
    </recommendedName>
</protein>
<dbReference type="InterPro" id="IPR004839">
    <property type="entry name" value="Aminotransferase_I/II_large"/>
</dbReference>
<organism evidence="7 8">
    <name type="scientific">Blautia producta</name>
    <dbReference type="NCBI Taxonomy" id="33035"/>
    <lineage>
        <taxon>Bacteria</taxon>
        <taxon>Bacillati</taxon>
        <taxon>Bacillota</taxon>
        <taxon>Clostridia</taxon>
        <taxon>Lachnospirales</taxon>
        <taxon>Lachnospiraceae</taxon>
        <taxon>Blautia</taxon>
    </lineage>
</organism>
<evidence type="ECO:0000313" key="8">
    <source>
        <dbReference type="Proteomes" id="UP000289794"/>
    </source>
</evidence>
<dbReference type="EC" id="4.4.1.13" evidence="2"/>
<dbReference type="KEGG" id="bpro:PMF13cell1_00609"/>
<proteinExistence type="inferred from homology"/>
<dbReference type="Gene3D" id="3.40.640.10">
    <property type="entry name" value="Type I PLP-dependent aspartate aminotransferase-like (Major domain)"/>
    <property type="match status" value="1"/>
</dbReference>
<accession>A0A4P6LWC4</accession>
<evidence type="ECO:0000256" key="5">
    <source>
        <dbReference type="ARBA" id="ARBA00037974"/>
    </source>
</evidence>
<dbReference type="EMBL" id="CP035945">
    <property type="protein sequence ID" value="QBE95107.1"/>
    <property type="molecule type" value="Genomic_DNA"/>
</dbReference>
<evidence type="ECO:0000256" key="2">
    <source>
        <dbReference type="ARBA" id="ARBA00012224"/>
    </source>
</evidence>
<feature type="domain" description="Aminotransferase class I/classII large" evidence="6">
    <location>
        <begin position="32"/>
        <end position="385"/>
    </location>
</feature>
<evidence type="ECO:0000256" key="3">
    <source>
        <dbReference type="ARBA" id="ARBA00022898"/>
    </source>
</evidence>
<dbReference type="Proteomes" id="UP000289794">
    <property type="component" value="Chromosome"/>
</dbReference>
<dbReference type="Gene3D" id="3.90.1150.10">
    <property type="entry name" value="Aspartate Aminotransferase, domain 1"/>
    <property type="match status" value="1"/>
</dbReference>
<comment type="cofactor">
    <cofactor evidence="1">
        <name>pyridoxal 5'-phosphate</name>
        <dbReference type="ChEBI" id="CHEBI:597326"/>
    </cofactor>
</comment>
<dbReference type="NCBIfam" id="TIGR04350">
    <property type="entry name" value="C_S_lyase_PatB"/>
    <property type="match status" value="1"/>
</dbReference>
<dbReference type="RefSeq" id="WP_130179756.1">
    <property type="nucleotide sequence ID" value="NZ_CP035945.1"/>
</dbReference>
<gene>
    <name evidence="7" type="primary">patB_1</name>
    <name evidence="7" type="ORF">PMF13cell1_00609</name>
</gene>
<evidence type="ECO:0000256" key="1">
    <source>
        <dbReference type="ARBA" id="ARBA00001933"/>
    </source>
</evidence>
<evidence type="ECO:0000313" key="7">
    <source>
        <dbReference type="EMBL" id="QBE95107.1"/>
    </source>
</evidence>
<dbReference type="CDD" id="cd00609">
    <property type="entry name" value="AAT_like"/>
    <property type="match status" value="1"/>
</dbReference>
<dbReference type="GO" id="GO:0030170">
    <property type="term" value="F:pyridoxal phosphate binding"/>
    <property type="evidence" value="ECO:0007669"/>
    <property type="project" value="InterPro"/>
</dbReference>
<dbReference type="InterPro" id="IPR015422">
    <property type="entry name" value="PyrdxlP-dep_Trfase_small"/>
</dbReference>
<dbReference type="InterPro" id="IPR051798">
    <property type="entry name" value="Class-II_PLP-Dep_Aminotrans"/>
</dbReference>
<evidence type="ECO:0000259" key="6">
    <source>
        <dbReference type="Pfam" id="PF00155"/>
    </source>
</evidence>
<dbReference type="InterPro" id="IPR027619">
    <property type="entry name" value="C-S_lyase_PatB-like"/>
</dbReference>